<organism evidence="1">
    <name type="scientific">viral metagenome</name>
    <dbReference type="NCBI Taxonomy" id="1070528"/>
    <lineage>
        <taxon>unclassified sequences</taxon>
        <taxon>metagenomes</taxon>
        <taxon>organismal metagenomes</taxon>
    </lineage>
</organism>
<gene>
    <name evidence="1" type="ORF">TM448B01802_0018</name>
</gene>
<reference evidence="1" key="1">
    <citation type="submission" date="2020-03" db="EMBL/GenBank/DDBJ databases">
        <title>The deep terrestrial virosphere.</title>
        <authorList>
            <person name="Holmfeldt K."/>
            <person name="Nilsson E."/>
            <person name="Simone D."/>
            <person name="Lopez-Fernandez M."/>
            <person name="Wu X."/>
            <person name="de Brujin I."/>
            <person name="Lundin D."/>
            <person name="Andersson A."/>
            <person name="Bertilsson S."/>
            <person name="Dopson M."/>
        </authorList>
    </citation>
    <scope>NUCLEOTIDE SEQUENCE</scope>
    <source>
        <strain evidence="1">TM448B01802</strain>
    </source>
</reference>
<protein>
    <submittedName>
        <fullName evidence="1">Uncharacterized protein</fullName>
    </submittedName>
</protein>
<proteinExistence type="predicted"/>
<evidence type="ECO:0000313" key="1">
    <source>
        <dbReference type="EMBL" id="QJI00046.1"/>
    </source>
</evidence>
<dbReference type="EMBL" id="MT144824">
    <property type="protein sequence ID" value="QJI00046.1"/>
    <property type="molecule type" value="Genomic_DNA"/>
</dbReference>
<name>A0A6M3XUV4_9ZZZZ</name>
<accession>A0A6M3XUV4</accession>
<dbReference type="AlphaFoldDB" id="A0A6M3XUV4"/>
<sequence>MAYMQRMRITKESDLDDNTTWRYKLPSVGKYTAIEMRINCDRFATRASGTVVYPLEACISKVELLKAGAEVVVSLTGQQLDAMNYWDFKRPNARRYRQEAATGNDVVLFLLGGRGFYDRELGYDFSKLGETFLEYTYDLNEGDAEYFKANDHDISLYGWRWLGPGEPDFKGYFRSRQLSAWTTSAAAALKTIEIPVGRRIRRVAVQGKTRAATIGGTFSELELQINKGEYSPVIIKSPFDWCMAEVAEYGLHNLVGGIDYLAASGEYDLPYWWSYIESLLAQDYGYVTARGLNAHGITIPARIQTPTATAGEVIFASRGWGFQKCLRIGFDHEDDLSDTLDTSGFGALDLICTEAAASIAAACFYQDIVPY</sequence>